<evidence type="ECO:0000256" key="11">
    <source>
        <dbReference type="ARBA" id="ARBA00031350"/>
    </source>
</evidence>
<dbReference type="CDD" id="cd02440">
    <property type="entry name" value="AdoMet_MTases"/>
    <property type="match status" value="1"/>
</dbReference>
<dbReference type="Pfam" id="PF01135">
    <property type="entry name" value="PCMT"/>
    <property type="match status" value="1"/>
</dbReference>
<accession>A0A1G6Y9X8</accession>
<dbReference type="Proteomes" id="UP000198949">
    <property type="component" value="Unassembled WGS sequence"/>
</dbReference>
<dbReference type="AlphaFoldDB" id="A0A1G6Y9X8"/>
<comment type="subcellular location">
    <subcellularLocation>
        <location evidence="1">Cytoplasm</location>
    </subcellularLocation>
</comment>
<feature type="region of interest" description="Disordered" evidence="12">
    <location>
        <begin position="369"/>
        <end position="400"/>
    </location>
</feature>
<comment type="similarity">
    <text evidence="2">Belongs to the methyltransferase superfamily. L-isoaspartyl/D-aspartyl protein methyltransferase family.</text>
</comment>
<gene>
    <name evidence="13" type="ORF">SAMN05216270_108213</name>
</gene>
<keyword evidence="7 13" id="KW-0808">Transferase</keyword>
<evidence type="ECO:0000313" key="13">
    <source>
        <dbReference type="EMBL" id="SDD87061.1"/>
    </source>
</evidence>
<proteinExistence type="inferred from homology"/>
<keyword evidence="6 13" id="KW-0489">Methyltransferase</keyword>
<dbReference type="EMBL" id="FNAD01000008">
    <property type="protein sequence ID" value="SDD87061.1"/>
    <property type="molecule type" value="Genomic_DNA"/>
</dbReference>
<dbReference type="Gene3D" id="3.40.50.150">
    <property type="entry name" value="Vaccinia Virus protein VP39"/>
    <property type="match status" value="1"/>
</dbReference>
<dbReference type="PANTHER" id="PTHR11579:SF0">
    <property type="entry name" value="PROTEIN-L-ISOASPARTATE(D-ASPARTATE) O-METHYLTRANSFERASE"/>
    <property type="match status" value="1"/>
</dbReference>
<dbReference type="PANTHER" id="PTHR11579">
    <property type="entry name" value="PROTEIN-L-ISOASPARTATE O-METHYLTRANSFERASE"/>
    <property type="match status" value="1"/>
</dbReference>
<evidence type="ECO:0000256" key="12">
    <source>
        <dbReference type="SAM" id="MobiDB-lite"/>
    </source>
</evidence>
<feature type="compositionally biased region" description="Basic and acidic residues" evidence="12">
    <location>
        <begin position="369"/>
        <end position="391"/>
    </location>
</feature>
<name>A0A1G6Y9X8_9ACTN</name>
<dbReference type="InterPro" id="IPR027573">
    <property type="entry name" value="Methyltran_FxLD"/>
</dbReference>
<evidence type="ECO:0000256" key="9">
    <source>
        <dbReference type="ARBA" id="ARBA00030757"/>
    </source>
</evidence>
<keyword evidence="14" id="KW-1185">Reference proteome</keyword>
<evidence type="ECO:0000256" key="4">
    <source>
        <dbReference type="ARBA" id="ARBA00013346"/>
    </source>
</evidence>
<reference evidence="14" key="1">
    <citation type="submission" date="2016-10" db="EMBL/GenBank/DDBJ databases">
        <authorList>
            <person name="Varghese N."/>
            <person name="Submissions S."/>
        </authorList>
    </citation>
    <scope>NUCLEOTIDE SEQUENCE [LARGE SCALE GENOMIC DNA]</scope>
    <source>
        <strain evidence="14">CGMCC 4.3516</strain>
    </source>
</reference>
<dbReference type="GO" id="GO:0004719">
    <property type="term" value="F:protein-L-isoaspartate (D-aspartate) O-methyltransferase activity"/>
    <property type="evidence" value="ECO:0007669"/>
    <property type="project" value="UniProtKB-EC"/>
</dbReference>
<evidence type="ECO:0000256" key="1">
    <source>
        <dbReference type="ARBA" id="ARBA00004496"/>
    </source>
</evidence>
<dbReference type="EC" id="2.1.1.77" evidence="3"/>
<dbReference type="GO" id="GO:0032259">
    <property type="term" value="P:methylation"/>
    <property type="evidence" value="ECO:0007669"/>
    <property type="project" value="UniProtKB-KW"/>
</dbReference>
<dbReference type="NCBIfam" id="TIGR04364">
    <property type="entry name" value="methyltran_FxLD"/>
    <property type="match status" value="1"/>
</dbReference>
<dbReference type="InterPro" id="IPR000682">
    <property type="entry name" value="PCMT"/>
</dbReference>
<dbReference type="GO" id="GO:0005737">
    <property type="term" value="C:cytoplasm"/>
    <property type="evidence" value="ECO:0007669"/>
    <property type="project" value="UniProtKB-SubCell"/>
</dbReference>
<evidence type="ECO:0000256" key="3">
    <source>
        <dbReference type="ARBA" id="ARBA00011890"/>
    </source>
</evidence>
<sequence>MSTEPTMTDEETEAPRLRRRLADVIVQSRSEVGRSVDDAILEAVRTVPRHAFTPGLTLEEAYANTSPIMQRDAHGVSISSVSAPWLQAAMLQQAQLRPGMKVLEIGSGGYNAALIAELVGPTGTVVTLDIDPDVIERAEQGLIDAGYDDVVTVVQADGEFGAEQYGPFDRILVTVGAPDIPPAWIDQLTEDGRLIVPLRIRGLERSFVFKREGNRLVSTDIELCGFVPMQGVGENRLRQVALYKEDIALGIDDRQPVEVLALRRALEQPRHEAWSGVQVGGMEPWDDLDLWLATVAPTFGYLTATDAGLASELVKLSLRWGMAAIWDRDSLAYLTLRPLDEDRTVFEFGALAHGPNARELADRIVQHTRSWDRDQRRGPGPHVEVHPKTAPDGDLPSGLVAEKRHSRITVSWSPIPGRTDQVQ</sequence>
<dbReference type="InterPro" id="IPR029063">
    <property type="entry name" value="SAM-dependent_MTases_sf"/>
</dbReference>
<evidence type="ECO:0000256" key="7">
    <source>
        <dbReference type="ARBA" id="ARBA00022679"/>
    </source>
</evidence>
<organism evidence="13 14">
    <name type="scientific">Glycomyces harbinensis</name>
    <dbReference type="NCBI Taxonomy" id="58114"/>
    <lineage>
        <taxon>Bacteria</taxon>
        <taxon>Bacillati</taxon>
        <taxon>Actinomycetota</taxon>
        <taxon>Actinomycetes</taxon>
        <taxon>Glycomycetales</taxon>
        <taxon>Glycomycetaceae</taxon>
        <taxon>Glycomyces</taxon>
    </lineage>
</organism>
<evidence type="ECO:0000256" key="10">
    <source>
        <dbReference type="ARBA" id="ARBA00031323"/>
    </source>
</evidence>
<evidence type="ECO:0000256" key="2">
    <source>
        <dbReference type="ARBA" id="ARBA00005369"/>
    </source>
</evidence>
<evidence type="ECO:0000256" key="6">
    <source>
        <dbReference type="ARBA" id="ARBA00022603"/>
    </source>
</evidence>
<dbReference type="STRING" id="58114.SAMN05216270_108213"/>
<keyword evidence="5" id="KW-0963">Cytoplasm</keyword>
<evidence type="ECO:0000256" key="5">
    <source>
        <dbReference type="ARBA" id="ARBA00022490"/>
    </source>
</evidence>
<dbReference type="SUPFAM" id="SSF53335">
    <property type="entry name" value="S-adenosyl-L-methionine-dependent methyltransferases"/>
    <property type="match status" value="1"/>
</dbReference>
<protein>
    <recommendedName>
        <fullName evidence="4">Protein-L-isoaspartate O-methyltransferase</fullName>
        <ecNumber evidence="3">2.1.1.77</ecNumber>
    </recommendedName>
    <alternativeName>
        <fullName evidence="11">L-isoaspartyl protein carboxyl methyltransferase</fullName>
    </alternativeName>
    <alternativeName>
        <fullName evidence="9">Protein L-isoaspartyl methyltransferase</fullName>
    </alternativeName>
    <alternativeName>
        <fullName evidence="10">Protein-beta-aspartate methyltransferase</fullName>
    </alternativeName>
</protein>
<keyword evidence="8" id="KW-0949">S-adenosyl-L-methionine</keyword>
<evidence type="ECO:0000256" key="8">
    <source>
        <dbReference type="ARBA" id="ARBA00022691"/>
    </source>
</evidence>
<evidence type="ECO:0000313" key="14">
    <source>
        <dbReference type="Proteomes" id="UP000198949"/>
    </source>
</evidence>